<evidence type="ECO:0000256" key="9">
    <source>
        <dbReference type="ARBA" id="ARBA00023136"/>
    </source>
</evidence>
<protein>
    <recommendedName>
        <fullName evidence="3">Flagellar FliJ protein</fullName>
    </recommendedName>
</protein>
<accession>A0A7W4FE74</accession>
<dbReference type="GO" id="GO:0015031">
    <property type="term" value="P:protein transport"/>
    <property type="evidence" value="ECO:0007669"/>
    <property type="project" value="UniProtKB-KW"/>
</dbReference>
<evidence type="ECO:0000313" key="13">
    <source>
        <dbReference type="Proteomes" id="UP000550787"/>
    </source>
</evidence>
<dbReference type="InterPro" id="IPR053716">
    <property type="entry name" value="Flag_assembly_chemotaxis_eff"/>
</dbReference>
<evidence type="ECO:0000256" key="2">
    <source>
        <dbReference type="ARBA" id="ARBA00010004"/>
    </source>
</evidence>
<gene>
    <name evidence="12" type="ORF">HLH33_07080</name>
</gene>
<dbReference type="GO" id="GO:0044781">
    <property type="term" value="P:bacterial-type flagellum organization"/>
    <property type="evidence" value="ECO:0007669"/>
    <property type="project" value="UniProtKB-KW"/>
</dbReference>
<reference evidence="12 13" key="1">
    <citation type="submission" date="2020-04" db="EMBL/GenBank/DDBJ databases">
        <title>Description of novel Gluconacetobacter.</title>
        <authorList>
            <person name="Sombolestani A."/>
        </authorList>
    </citation>
    <scope>NUCLEOTIDE SEQUENCE [LARGE SCALE GENOMIC DNA]</scope>
    <source>
        <strain evidence="12 13">LMG 7603</strain>
    </source>
</reference>
<dbReference type="OMA" id="LDDFRAW"/>
<evidence type="ECO:0000256" key="3">
    <source>
        <dbReference type="ARBA" id="ARBA00020392"/>
    </source>
</evidence>
<comment type="similarity">
    <text evidence="2">Belongs to the FliJ family.</text>
</comment>
<comment type="subcellular location">
    <subcellularLocation>
        <location evidence="1">Cell membrane</location>
        <topology evidence="1">Peripheral membrane protein</topology>
        <orientation evidence="1">Cytoplasmic side</orientation>
    </subcellularLocation>
</comment>
<dbReference type="GO" id="GO:0009288">
    <property type="term" value="C:bacterial-type flagellum"/>
    <property type="evidence" value="ECO:0007669"/>
    <property type="project" value="InterPro"/>
</dbReference>
<evidence type="ECO:0000256" key="6">
    <source>
        <dbReference type="ARBA" id="ARBA00022500"/>
    </source>
</evidence>
<organism evidence="12 13">
    <name type="scientific">Gluconacetobacter diazotrophicus</name>
    <name type="common">Acetobacter diazotrophicus</name>
    <dbReference type="NCBI Taxonomy" id="33996"/>
    <lineage>
        <taxon>Bacteria</taxon>
        <taxon>Pseudomonadati</taxon>
        <taxon>Pseudomonadota</taxon>
        <taxon>Alphaproteobacteria</taxon>
        <taxon>Acetobacterales</taxon>
        <taxon>Acetobacteraceae</taxon>
        <taxon>Gluconacetobacter</taxon>
    </lineage>
</organism>
<keyword evidence="10" id="KW-1006">Bacterial flagellum protein export</keyword>
<keyword evidence="8" id="KW-0653">Protein transport</keyword>
<dbReference type="Gene3D" id="1.10.287.1700">
    <property type="match status" value="1"/>
</dbReference>
<evidence type="ECO:0000256" key="4">
    <source>
        <dbReference type="ARBA" id="ARBA00022448"/>
    </source>
</evidence>
<evidence type="ECO:0000256" key="5">
    <source>
        <dbReference type="ARBA" id="ARBA00022475"/>
    </source>
</evidence>
<evidence type="ECO:0000256" key="1">
    <source>
        <dbReference type="ARBA" id="ARBA00004413"/>
    </source>
</evidence>
<evidence type="ECO:0000313" key="12">
    <source>
        <dbReference type="EMBL" id="MBB2156073.1"/>
    </source>
</evidence>
<dbReference type="Proteomes" id="UP000550787">
    <property type="component" value="Unassembled WGS sequence"/>
</dbReference>
<keyword evidence="6" id="KW-0145">Chemotaxis</keyword>
<dbReference type="GO" id="GO:0071973">
    <property type="term" value="P:bacterial-type flagellum-dependent cell motility"/>
    <property type="evidence" value="ECO:0007669"/>
    <property type="project" value="InterPro"/>
</dbReference>
<feature type="compositionally biased region" description="Basic and acidic residues" evidence="11">
    <location>
        <begin position="118"/>
        <end position="135"/>
    </location>
</feature>
<comment type="caution">
    <text evidence="12">The sequence shown here is derived from an EMBL/GenBank/DDBJ whole genome shotgun (WGS) entry which is preliminary data.</text>
</comment>
<evidence type="ECO:0000256" key="8">
    <source>
        <dbReference type="ARBA" id="ARBA00022927"/>
    </source>
</evidence>
<dbReference type="AlphaFoldDB" id="A0A7W4FE74"/>
<evidence type="ECO:0000256" key="11">
    <source>
        <dbReference type="SAM" id="MobiDB-lite"/>
    </source>
</evidence>
<sequence>MTDARTRALHSLVRLRKTEVDHARSAMARAMAEEHAAGALVESRLALIDSEQREASLGHASLDDFRAWLPAGVDAVERARAALDVARQASDQARGMLMQANAALKAAEAILDKRLEEEREARARREQAELDDLSRRNRAFST</sequence>
<keyword evidence="9" id="KW-0472">Membrane</keyword>
<proteinExistence type="inferred from homology"/>
<evidence type="ECO:0000256" key="7">
    <source>
        <dbReference type="ARBA" id="ARBA00022795"/>
    </source>
</evidence>
<dbReference type="GO" id="GO:0006935">
    <property type="term" value="P:chemotaxis"/>
    <property type="evidence" value="ECO:0007669"/>
    <property type="project" value="UniProtKB-KW"/>
</dbReference>
<dbReference type="InterPro" id="IPR012823">
    <property type="entry name" value="Flagell_FliJ"/>
</dbReference>
<feature type="region of interest" description="Disordered" evidence="11">
    <location>
        <begin position="118"/>
        <end position="142"/>
    </location>
</feature>
<name>A0A7W4FE74_GLUDI</name>
<dbReference type="Pfam" id="PF02050">
    <property type="entry name" value="FliJ"/>
    <property type="match status" value="1"/>
</dbReference>
<evidence type="ECO:0000256" key="10">
    <source>
        <dbReference type="ARBA" id="ARBA00023225"/>
    </source>
</evidence>
<keyword evidence="7" id="KW-1005">Bacterial flagellum biogenesis</keyword>
<dbReference type="GO" id="GO:0005886">
    <property type="term" value="C:plasma membrane"/>
    <property type="evidence" value="ECO:0007669"/>
    <property type="project" value="UniProtKB-SubCell"/>
</dbReference>
<keyword evidence="5" id="KW-1003">Cell membrane</keyword>
<keyword evidence="4" id="KW-0813">Transport</keyword>
<dbReference type="EMBL" id="JABEQG010000009">
    <property type="protein sequence ID" value="MBB2156073.1"/>
    <property type="molecule type" value="Genomic_DNA"/>
</dbReference>
<dbReference type="RefSeq" id="WP_012225117.1">
    <property type="nucleotide sequence ID" value="NZ_JABEQG010000009.1"/>
</dbReference>